<dbReference type="InterPro" id="IPR012337">
    <property type="entry name" value="RNaseH-like_sf"/>
</dbReference>
<dbReference type="InterPro" id="IPR050900">
    <property type="entry name" value="Transposase_IS3/IS150/IS904"/>
</dbReference>
<dbReference type="Pfam" id="PF01527">
    <property type="entry name" value="HTH_Tnp_1"/>
    <property type="match status" value="1"/>
</dbReference>
<dbReference type="InterPro" id="IPR048020">
    <property type="entry name" value="Transpos_IS3"/>
</dbReference>
<dbReference type="Proteomes" id="UP000323856">
    <property type="component" value="Unassembled WGS sequence"/>
</dbReference>
<organism evidence="3 4">
    <name type="scientific">Paeniglutamicibacter gangotriensis</name>
    <dbReference type="NCBI Taxonomy" id="254787"/>
    <lineage>
        <taxon>Bacteria</taxon>
        <taxon>Bacillati</taxon>
        <taxon>Actinomycetota</taxon>
        <taxon>Actinomycetes</taxon>
        <taxon>Micrococcales</taxon>
        <taxon>Micrococcaceae</taxon>
        <taxon>Paeniglutamicibacter</taxon>
    </lineage>
</organism>
<dbReference type="PROSITE" id="PS50994">
    <property type="entry name" value="INTEGRASE"/>
    <property type="match status" value="1"/>
</dbReference>
<name>A0A5B0DN88_9MICC</name>
<dbReference type="Pfam" id="PF13333">
    <property type="entry name" value="rve_2"/>
    <property type="match status" value="1"/>
</dbReference>
<gene>
    <name evidence="3" type="ORF">FQ154_20735</name>
</gene>
<evidence type="ECO:0000256" key="1">
    <source>
        <dbReference type="ARBA" id="ARBA00002286"/>
    </source>
</evidence>
<dbReference type="InterPro" id="IPR036388">
    <property type="entry name" value="WH-like_DNA-bd_sf"/>
</dbReference>
<proteinExistence type="predicted"/>
<comment type="caution">
    <text evidence="3">The sequence shown here is derived from an EMBL/GenBank/DDBJ whole genome shotgun (WGS) entry which is preliminary data.</text>
</comment>
<dbReference type="GO" id="GO:0004803">
    <property type="term" value="F:transposase activity"/>
    <property type="evidence" value="ECO:0007669"/>
    <property type="project" value="InterPro"/>
</dbReference>
<dbReference type="InterPro" id="IPR002514">
    <property type="entry name" value="Transposase_8"/>
</dbReference>
<dbReference type="NCBIfam" id="NF033516">
    <property type="entry name" value="transpos_IS3"/>
    <property type="match status" value="1"/>
</dbReference>
<dbReference type="AlphaFoldDB" id="A0A5B0DN88"/>
<dbReference type="Pfam" id="PF00665">
    <property type="entry name" value="rve"/>
    <property type="match status" value="1"/>
</dbReference>
<sequence>MPKKYPAEARDRAVRMVIDRLSEYPSVFAACKALAPKLDVGPESLRRWVLQAQVDTGVKDGPTTTELDELKALRAENRDLKEANEILKAASNFLREGTRPSPPLVCRFVDEQRAEGHAVESICTVLREQGVQVAARTYRAWKTRLPALRAVEDAKVIDTLRSLKDQDSKGRPRPEILYGRRKMTAWLRRNGFPEVSKHTVDRLMRDEGMNGLIRGRKIRTTIPGKDGKRAGDLLNRNFSASAPNRIWVTDFTYVPVYSGFVYVALVIDLYSRAIVGWETSTVKDTAFVEQCLKMALWRRKHSNRPVDKGLLHHSDAGSQYTSIRYTDTLEIEGLIPSIGSVGDAYDNAAAETVMGLFKNEAVAKGSPFRHGALKTESDVVEVVFDWVFWYNNDRLHSSLDHQTPEEFERAYYDEMTGSLPDAAAHKTAA</sequence>
<dbReference type="SUPFAM" id="SSF53098">
    <property type="entry name" value="Ribonuclease H-like"/>
    <property type="match status" value="1"/>
</dbReference>
<dbReference type="GO" id="GO:0015074">
    <property type="term" value="P:DNA integration"/>
    <property type="evidence" value="ECO:0007669"/>
    <property type="project" value="InterPro"/>
</dbReference>
<feature type="domain" description="Integrase catalytic" evidence="2">
    <location>
        <begin position="239"/>
        <end position="412"/>
    </location>
</feature>
<comment type="function">
    <text evidence="1">Involved in the transposition of the insertion sequence.</text>
</comment>
<dbReference type="InterPro" id="IPR025948">
    <property type="entry name" value="HTH-like_dom"/>
</dbReference>
<dbReference type="GO" id="GO:0003677">
    <property type="term" value="F:DNA binding"/>
    <property type="evidence" value="ECO:0007669"/>
    <property type="project" value="InterPro"/>
</dbReference>
<evidence type="ECO:0000313" key="3">
    <source>
        <dbReference type="EMBL" id="KAA0967948.1"/>
    </source>
</evidence>
<dbReference type="PANTHER" id="PTHR46889:SF4">
    <property type="entry name" value="TRANSPOSASE INSO FOR INSERTION SEQUENCE ELEMENT IS911B-RELATED"/>
    <property type="match status" value="1"/>
</dbReference>
<dbReference type="InterPro" id="IPR009057">
    <property type="entry name" value="Homeodomain-like_sf"/>
</dbReference>
<dbReference type="InterPro" id="IPR001584">
    <property type="entry name" value="Integrase_cat-core"/>
</dbReference>
<dbReference type="Pfam" id="PF13276">
    <property type="entry name" value="HTH_21"/>
    <property type="match status" value="1"/>
</dbReference>
<dbReference type="InterPro" id="IPR036397">
    <property type="entry name" value="RNaseH_sf"/>
</dbReference>
<dbReference type="Gene3D" id="3.30.420.10">
    <property type="entry name" value="Ribonuclease H-like superfamily/Ribonuclease H"/>
    <property type="match status" value="1"/>
</dbReference>
<reference evidence="3 4" key="1">
    <citation type="submission" date="2019-07" db="EMBL/GenBank/DDBJ databases">
        <title>Analysis of the biochemical properties, biological activity and biotechnological potential of siderophores and biosurfactants produced by Antarctic psychrotolerant bacteria.</title>
        <authorList>
            <person name="Styczynski M."/>
            <person name="Krucon T."/>
            <person name="Decewicz P."/>
            <person name="Dziewit L."/>
        </authorList>
    </citation>
    <scope>NUCLEOTIDE SEQUENCE [LARGE SCALE GENOMIC DNA]</scope>
    <source>
        <strain evidence="3 4">ANT_H27</strain>
    </source>
</reference>
<dbReference type="RefSeq" id="WP_149621211.1">
    <property type="nucleotide sequence ID" value="NZ_VOBL01000060.1"/>
</dbReference>
<dbReference type="Gene3D" id="1.10.10.10">
    <property type="entry name" value="Winged helix-like DNA-binding domain superfamily/Winged helix DNA-binding domain"/>
    <property type="match status" value="1"/>
</dbReference>
<dbReference type="GO" id="GO:0006313">
    <property type="term" value="P:DNA transposition"/>
    <property type="evidence" value="ECO:0007669"/>
    <property type="project" value="InterPro"/>
</dbReference>
<accession>A0A5B0DN88</accession>
<protein>
    <submittedName>
        <fullName evidence="3">IS3 family transposase</fullName>
    </submittedName>
</protein>
<dbReference type="SUPFAM" id="SSF46689">
    <property type="entry name" value="Homeodomain-like"/>
    <property type="match status" value="1"/>
</dbReference>
<dbReference type="PANTHER" id="PTHR46889">
    <property type="entry name" value="TRANSPOSASE INSF FOR INSERTION SEQUENCE IS3B-RELATED"/>
    <property type="match status" value="1"/>
</dbReference>
<evidence type="ECO:0000259" key="2">
    <source>
        <dbReference type="PROSITE" id="PS50994"/>
    </source>
</evidence>
<dbReference type="EMBL" id="VOBL01000060">
    <property type="protein sequence ID" value="KAA0967948.1"/>
    <property type="molecule type" value="Genomic_DNA"/>
</dbReference>
<dbReference type="OrthoDB" id="4281720at2"/>
<evidence type="ECO:0000313" key="4">
    <source>
        <dbReference type="Proteomes" id="UP000323856"/>
    </source>
</evidence>